<sequence>MNSFLLSCTFVVICLCIIYQAQGAVLPVSSTELAVVPLASGETSIDTLGESRVKRQDPGAVAVVDDAVHAVELAVAPDAALAVDHVAVAVAEEAAAADAVDVDVDAVDAADVAEAEREDLFRISESMLPTRLSESTENHQLLPTANSNQPVQPVF</sequence>
<protein>
    <submittedName>
        <fullName evidence="3">Uncharacterized protein</fullName>
    </submittedName>
</protein>
<gene>
    <name evidence="3" type="ORF">CBOVIS_LOCUS6703</name>
</gene>
<keyword evidence="4" id="KW-1185">Reference proteome</keyword>
<feature type="signal peptide" evidence="2">
    <location>
        <begin position="1"/>
        <end position="23"/>
    </location>
</feature>
<name>A0A8S1EWD8_9PELO</name>
<dbReference type="OrthoDB" id="5875039at2759"/>
<evidence type="ECO:0000313" key="4">
    <source>
        <dbReference type="Proteomes" id="UP000494206"/>
    </source>
</evidence>
<proteinExistence type="predicted"/>
<evidence type="ECO:0000256" key="2">
    <source>
        <dbReference type="SAM" id="SignalP"/>
    </source>
</evidence>
<reference evidence="3 4" key="1">
    <citation type="submission" date="2020-04" db="EMBL/GenBank/DDBJ databases">
        <authorList>
            <person name="Laetsch R D."/>
            <person name="Stevens L."/>
            <person name="Kumar S."/>
            <person name="Blaxter L. M."/>
        </authorList>
    </citation>
    <scope>NUCLEOTIDE SEQUENCE [LARGE SCALE GENOMIC DNA]</scope>
</reference>
<dbReference type="AlphaFoldDB" id="A0A8S1EWD8"/>
<evidence type="ECO:0000313" key="3">
    <source>
        <dbReference type="EMBL" id="CAB3404354.1"/>
    </source>
</evidence>
<dbReference type="EMBL" id="CADEPM010000004">
    <property type="protein sequence ID" value="CAB3404354.1"/>
    <property type="molecule type" value="Genomic_DNA"/>
</dbReference>
<feature type="chain" id="PRO_5035733633" evidence="2">
    <location>
        <begin position="24"/>
        <end position="155"/>
    </location>
</feature>
<comment type="caution">
    <text evidence="3">The sequence shown here is derived from an EMBL/GenBank/DDBJ whole genome shotgun (WGS) entry which is preliminary data.</text>
</comment>
<organism evidence="3 4">
    <name type="scientific">Caenorhabditis bovis</name>
    <dbReference type="NCBI Taxonomy" id="2654633"/>
    <lineage>
        <taxon>Eukaryota</taxon>
        <taxon>Metazoa</taxon>
        <taxon>Ecdysozoa</taxon>
        <taxon>Nematoda</taxon>
        <taxon>Chromadorea</taxon>
        <taxon>Rhabditida</taxon>
        <taxon>Rhabditina</taxon>
        <taxon>Rhabditomorpha</taxon>
        <taxon>Rhabditoidea</taxon>
        <taxon>Rhabditidae</taxon>
        <taxon>Peloderinae</taxon>
        <taxon>Caenorhabditis</taxon>
    </lineage>
</organism>
<keyword evidence="2" id="KW-0732">Signal</keyword>
<accession>A0A8S1EWD8</accession>
<feature type="region of interest" description="Disordered" evidence="1">
    <location>
        <begin position="132"/>
        <end position="155"/>
    </location>
</feature>
<evidence type="ECO:0000256" key="1">
    <source>
        <dbReference type="SAM" id="MobiDB-lite"/>
    </source>
</evidence>
<dbReference type="Proteomes" id="UP000494206">
    <property type="component" value="Unassembled WGS sequence"/>
</dbReference>